<evidence type="ECO:0000259" key="6">
    <source>
        <dbReference type="PROSITE" id="PS50011"/>
    </source>
</evidence>
<proteinExistence type="predicted"/>
<evidence type="ECO:0000313" key="8">
    <source>
        <dbReference type="Proteomes" id="UP000689195"/>
    </source>
</evidence>
<keyword evidence="5" id="KW-0067">ATP-binding</keyword>
<gene>
    <name evidence="7" type="ORF">PPENT_87.1.T0670140</name>
</gene>
<dbReference type="SMART" id="SM00220">
    <property type="entry name" value="S_TKc"/>
    <property type="match status" value="1"/>
</dbReference>
<dbReference type="GO" id="GO:0005952">
    <property type="term" value="C:cAMP-dependent protein kinase complex"/>
    <property type="evidence" value="ECO:0007669"/>
    <property type="project" value="TreeGrafter"/>
</dbReference>
<dbReference type="GO" id="GO:0005524">
    <property type="term" value="F:ATP binding"/>
    <property type="evidence" value="ECO:0007669"/>
    <property type="project" value="UniProtKB-KW"/>
</dbReference>
<evidence type="ECO:0000256" key="4">
    <source>
        <dbReference type="ARBA" id="ARBA00022777"/>
    </source>
</evidence>
<dbReference type="PANTHER" id="PTHR24353:SF37">
    <property type="entry name" value="CAMP-DEPENDENT PROTEIN KINASE CATALYTIC SUBUNIT PRKX"/>
    <property type="match status" value="1"/>
</dbReference>
<sequence length="346" mass="40983">MIYIKKLGQFGSVYMCKNKKDGKLYALKCIIKTYKNHLIQEKTVLEQIQFPLMMRFYKSMKDDIKGLELFNEIRDIELLNVYDSQFYVSSLLLCMEYLHTLHIVYRDIKLENLMVDHNGFIHLIDMGTAKIFKGKGCAFTIIGNPHYMIPEILNVQGLFIFSVSESVCMNLCVEEFLLLKMQKTHMKYMRKLQGNKFHIKIILKIERLKKFIDQLLNRTPQIRIEGNYAALKANTWFNGLVQVFVIQLKKIQFYILLNQYSKCFSIFIKFCQFQCTIIQDKLTDKELKPPQFHLRIGQFGTKKLQQLRSKIRSYRVKSRLQDMRQGLGYQREKFIQEGISKRSLLG</sequence>
<evidence type="ECO:0000256" key="2">
    <source>
        <dbReference type="ARBA" id="ARBA00022679"/>
    </source>
</evidence>
<dbReference type="Proteomes" id="UP000689195">
    <property type="component" value="Unassembled WGS sequence"/>
</dbReference>
<evidence type="ECO:0000256" key="5">
    <source>
        <dbReference type="ARBA" id="ARBA00022840"/>
    </source>
</evidence>
<keyword evidence="3" id="KW-0547">Nucleotide-binding</keyword>
<dbReference type="InterPro" id="IPR000719">
    <property type="entry name" value="Prot_kinase_dom"/>
</dbReference>
<keyword evidence="4" id="KW-0418">Kinase</keyword>
<dbReference type="AlphaFoldDB" id="A0A8S1VM98"/>
<name>A0A8S1VM98_9CILI</name>
<evidence type="ECO:0000256" key="1">
    <source>
        <dbReference type="ARBA" id="ARBA00022527"/>
    </source>
</evidence>
<dbReference type="GO" id="GO:0004691">
    <property type="term" value="F:cAMP-dependent protein kinase activity"/>
    <property type="evidence" value="ECO:0007669"/>
    <property type="project" value="TreeGrafter"/>
</dbReference>
<keyword evidence="8" id="KW-1185">Reference proteome</keyword>
<dbReference type="EMBL" id="CAJJDO010000067">
    <property type="protein sequence ID" value="CAD8177335.1"/>
    <property type="molecule type" value="Genomic_DNA"/>
</dbReference>
<organism evidence="7 8">
    <name type="scientific">Paramecium pentaurelia</name>
    <dbReference type="NCBI Taxonomy" id="43138"/>
    <lineage>
        <taxon>Eukaryota</taxon>
        <taxon>Sar</taxon>
        <taxon>Alveolata</taxon>
        <taxon>Ciliophora</taxon>
        <taxon>Intramacronucleata</taxon>
        <taxon>Oligohymenophorea</taxon>
        <taxon>Peniculida</taxon>
        <taxon>Parameciidae</taxon>
        <taxon>Paramecium</taxon>
    </lineage>
</organism>
<keyword evidence="2" id="KW-0808">Transferase</keyword>
<protein>
    <recommendedName>
        <fullName evidence="6">Protein kinase domain-containing protein</fullName>
    </recommendedName>
</protein>
<dbReference type="PROSITE" id="PS50011">
    <property type="entry name" value="PROTEIN_KINASE_DOM"/>
    <property type="match status" value="1"/>
</dbReference>
<dbReference type="PANTHER" id="PTHR24353">
    <property type="entry name" value="CYCLIC NUCLEOTIDE-DEPENDENT PROTEIN KINASE"/>
    <property type="match status" value="1"/>
</dbReference>
<dbReference type="InterPro" id="IPR008271">
    <property type="entry name" value="Ser/Thr_kinase_AS"/>
</dbReference>
<evidence type="ECO:0000313" key="7">
    <source>
        <dbReference type="EMBL" id="CAD8177335.1"/>
    </source>
</evidence>
<dbReference type="Pfam" id="PF00069">
    <property type="entry name" value="Pkinase"/>
    <property type="match status" value="1"/>
</dbReference>
<dbReference type="PROSITE" id="PS00108">
    <property type="entry name" value="PROTEIN_KINASE_ST"/>
    <property type="match status" value="1"/>
</dbReference>
<accession>A0A8S1VM98</accession>
<keyword evidence="1" id="KW-0723">Serine/threonine-protein kinase</keyword>
<reference evidence="7" key="1">
    <citation type="submission" date="2021-01" db="EMBL/GenBank/DDBJ databases">
        <authorList>
            <consortium name="Genoscope - CEA"/>
            <person name="William W."/>
        </authorList>
    </citation>
    <scope>NUCLEOTIDE SEQUENCE</scope>
</reference>
<comment type="caution">
    <text evidence="7">The sequence shown here is derived from an EMBL/GenBank/DDBJ whole genome shotgun (WGS) entry which is preliminary data.</text>
</comment>
<evidence type="ECO:0000256" key="3">
    <source>
        <dbReference type="ARBA" id="ARBA00022741"/>
    </source>
</evidence>
<feature type="domain" description="Protein kinase" evidence="6">
    <location>
        <begin position="1"/>
        <end position="237"/>
    </location>
</feature>